<evidence type="ECO:0000313" key="2">
    <source>
        <dbReference type="EMBL" id="CRK32427.1"/>
    </source>
</evidence>
<protein>
    <submittedName>
        <fullName evidence="2">Uncharacterized protein</fullName>
    </submittedName>
</protein>
<reference evidence="3" key="1">
    <citation type="submission" date="2015-05" db="EMBL/GenBank/DDBJ databases">
        <authorList>
            <person name="Fogelqvist Johan"/>
        </authorList>
    </citation>
    <scope>NUCLEOTIDE SEQUENCE [LARGE SCALE GENOMIC DNA]</scope>
</reference>
<feature type="region of interest" description="Disordered" evidence="1">
    <location>
        <begin position="40"/>
        <end position="64"/>
    </location>
</feature>
<organism evidence="2 3">
    <name type="scientific">Verticillium longisporum</name>
    <name type="common">Verticillium dahliae var. longisporum</name>
    <dbReference type="NCBI Taxonomy" id="100787"/>
    <lineage>
        <taxon>Eukaryota</taxon>
        <taxon>Fungi</taxon>
        <taxon>Dikarya</taxon>
        <taxon>Ascomycota</taxon>
        <taxon>Pezizomycotina</taxon>
        <taxon>Sordariomycetes</taxon>
        <taxon>Hypocreomycetidae</taxon>
        <taxon>Glomerellales</taxon>
        <taxon>Plectosphaerellaceae</taxon>
        <taxon>Verticillium</taxon>
    </lineage>
</organism>
<dbReference type="Proteomes" id="UP000044602">
    <property type="component" value="Unassembled WGS sequence"/>
</dbReference>
<accession>A0A0G4MDW0</accession>
<evidence type="ECO:0000256" key="1">
    <source>
        <dbReference type="SAM" id="MobiDB-lite"/>
    </source>
</evidence>
<name>A0A0G4MDW0_VERLO</name>
<dbReference type="AlphaFoldDB" id="A0A0G4MDW0"/>
<keyword evidence="3" id="KW-1185">Reference proteome</keyword>
<proteinExistence type="predicted"/>
<feature type="region of interest" description="Disordered" evidence="1">
    <location>
        <begin position="1"/>
        <end position="21"/>
    </location>
</feature>
<dbReference type="EMBL" id="CVQH01022120">
    <property type="protein sequence ID" value="CRK32427.1"/>
    <property type="molecule type" value="Genomic_DNA"/>
</dbReference>
<sequence>MLLCSSRRASPRCSSSAARAPRLTSSMMSTAKLVQLLSTRPMTSGPAPTLFSRSEAPFLPRSRS</sequence>
<gene>
    <name evidence="2" type="ORF">BN1708_018995</name>
</gene>
<evidence type="ECO:0000313" key="3">
    <source>
        <dbReference type="Proteomes" id="UP000044602"/>
    </source>
</evidence>